<keyword evidence="3" id="KW-1185">Reference proteome</keyword>
<proteinExistence type="predicted"/>
<keyword evidence="1" id="KW-0732">Signal</keyword>
<reference evidence="2" key="1">
    <citation type="submission" date="2023-06" db="EMBL/GenBank/DDBJ databases">
        <title>Genome-scale phylogeny and comparative genomics of the fungal order Sordariales.</title>
        <authorList>
            <consortium name="Lawrence Berkeley National Laboratory"/>
            <person name="Hensen N."/>
            <person name="Bonometti L."/>
            <person name="Westerberg I."/>
            <person name="Brannstrom I.O."/>
            <person name="Guillou S."/>
            <person name="Cros-Aarteil S."/>
            <person name="Calhoun S."/>
            <person name="Haridas S."/>
            <person name="Kuo A."/>
            <person name="Mondo S."/>
            <person name="Pangilinan J."/>
            <person name="Riley R."/>
            <person name="Labutti K."/>
            <person name="Andreopoulos B."/>
            <person name="Lipzen A."/>
            <person name="Chen C."/>
            <person name="Yanf M."/>
            <person name="Daum C."/>
            <person name="Ng V."/>
            <person name="Clum A."/>
            <person name="Steindorff A."/>
            <person name="Ohm R."/>
            <person name="Martin F."/>
            <person name="Silar P."/>
            <person name="Natvig D."/>
            <person name="Lalanne C."/>
            <person name="Gautier V."/>
            <person name="Ament-Velasquez S.L."/>
            <person name="Kruys A."/>
            <person name="Hutchinson M.I."/>
            <person name="Powell A.J."/>
            <person name="Barry K."/>
            <person name="Miller A.N."/>
            <person name="Grigoriev I.V."/>
            <person name="Debuchy R."/>
            <person name="Gladieux P."/>
            <person name="Thoren M.H."/>
            <person name="Johannesson H."/>
        </authorList>
    </citation>
    <scope>NUCLEOTIDE SEQUENCE</scope>
    <source>
        <strain evidence="2">CBS 606.72</strain>
    </source>
</reference>
<evidence type="ECO:0000256" key="1">
    <source>
        <dbReference type="SAM" id="SignalP"/>
    </source>
</evidence>
<organism evidence="2 3">
    <name type="scientific">Immersiella caudata</name>
    <dbReference type="NCBI Taxonomy" id="314043"/>
    <lineage>
        <taxon>Eukaryota</taxon>
        <taxon>Fungi</taxon>
        <taxon>Dikarya</taxon>
        <taxon>Ascomycota</taxon>
        <taxon>Pezizomycotina</taxon>
        <taxon>Sordariomycetes</taxon>
        <taxon>Sordariomycetidae</taxon>
        <taxon>Sordariales</taxon>
        <taxon>Lasiosphaeriaceae</taxon>
        <taxon>Immersiella</taxon>
    </lineage>
</organism>
<dbReference type="EMBL" id="JAULSU010000002">
    <property type="protein sequence ID" value="KAK0627828.1"/>
    <property type="molecule type" value="Genomic_DNA"/>
</dbReference>
<evidence type="ECO:0000313" key="3">
    <source>
        <dbReference type="Proteomes" id="UP001175000"/>
    </source>
</evidence>
<gene>
    <name evidence="2" type="ORF">B0T14DRAFT_563601</name>
</gene>
<evidence type="ECO:0000313" key="2">
    <source>
        <dbReference type="EMBL" id="KAK0627828.1"/>
    </source>
</evidence>
<sequence>MIFTTTFLATIAASATFAGASNPGAPKVANFAIRKAGPDIDSPKVEGRPATVDELTTTVLSTLTVHDTTSTIIINTIIDPSMLTTITDCDSTTALPTTAASTTAAPPESVITVTSAVAPESIGATNTTFLISGPSSIPANNSLSYYTSTITSTITTGSLSSTVTVTASGNVTYSLFPSNSTLLTTPSPSVTSHKTTAASTSSAAATATSSVPNGGSAMVASSSVTLLSSLIMGSLAVFMLTLP</sequence>
<accession>A0AA39X5V0</accession>
<name>A0AA39X5V0_9PEZI</name>
<dbReference type="AlphaFoldDB" id="A0AA39X5V0"/>
<feature type="signal peptide" evidence="1">
    <location>
        <begin position="1"/>
        <end position="20"/>
    </location>
</feature>
<comment type="caution">
    <text evidence="2">The sequence shown here is derived from an EMBL/GenBank/DDBJ whole genome shotgun (WGS) entry which is preliminary data.</text>
</comment>
<protein>
    <submittedName>
        <fullName evidence="2">Uncharacterized protein</fullName>
    </submittedName>
</protein>
<feature type="chain" id="PRO_5041442680" evidence="1">
    <location>
        <begin position="21"/>
        <end position="243"/>
    </location>
</feature>
<dbReference type="Proteomes" id="UP001175000">
    <property type="component" value="Unassembled WGS sequence"/>
</dbReference>